<keyword evidence="2" id="KW-1185">Reference proteome</keyword>
<gene>
    <name evidence="1" type="ORF">BpHYR1_053602</name>
</gene>
<evidence type="ECO:0000313" key="2">
    <source>
        <dbReference type="Proteomes" id="UP000276133"/>
    </source>
</evidence>
<evidence type="ECO:0000313" key="1">
    <source>
        <dbReference type="EMBL" id="RMZ98432.1"/>
    </source>
</evidence>
<sequence>MWHNQLLKLKNISYKRESQSPVFTGYYGMGNTSQSEQQIQFNRQKGWRAPNGTLDNREVLYQKNSRKNNRSALTRHQLYEKYKTQKKAENDFYVIQSQIAQTENLIGANPHLASYYAAWLQQAKETLKECTSIIESPDNVSFSSVYGYSKDEELITLYRNPQFSSELQKIQNNPAVSEMNSMVPYFNSNNSNIYRYDFNARNLKPRNVGRNLNFSNRSLQLSSLVQIMWISERENDYKSNAFGEFEVGMTR</sequence>
<proteinExistence type="predicted"/>
<protein>
    <submittedName>
        <fullName evidence="1">Uncharacterized protein</fullName>
    </submittedName>
</protein>
<organism evidence="1 2">
    <name type="scientific">Brachionus plicatilis</name>
    <name type="common">Marine rotifer</name>
    <name type="synonym">Brachionus muelleri</name>
    <dbReference type="NCBI Taxonomy" id="10195"/>
    <lineage>
        <taxon>Eukaryota</taxon>
        <taxon>Metazoa</taxon>
        <taxon>Spiralia</taxon>
        <taxon>Gnathifera</taxon>
        <taxon>Rotifera</taxon>
        <taxon>Eurotatoria</taxon>
        <taxon>Monogononta</taxon>
        <taxon>Pseudotrocha</taxon>
        <taxon>Ploima</taxon>
        <taxon>Brachionidae</taxon>
        <taxon>Brachionus</taxon>
    </lineage>
</organism>
<name>A0A3M7PHA7_BRAPC</name>
<reference evidence="1 2" key="1">
    <citation type="journal article" date="2018" name="Sci. Rep.">
        <title>Genomic signatures of local adaptation to the degree of environmental predictability in rotifers.</title>
        <authorList>
            <person name="Franch-Gras L."/>
            <person name="Hahn C."/>
            <person name="Garcia-Roger E.M."/>
            <person name="Carmona M.J."/>
            <person name="Serra M."/>
            <person name="Gomez A."/>
        </authorList>
    </citation>
    <scope>NUCLEOTIDE SEQUENCE [LARGE SCALE GENOMIC DNA]</scope>
    <source>
        <strain evidence="1">HYR1</strain>
    </source>
</reference>
<dbReference type="AlphaFoldDB" id="A0A3M7PHA7"/>
<feature type="non-terminal residue" evidence="1">
    <location>
        <position position="251"/>
    </location>
</feature>
<accession>A0A3M7PHA7</accession>
<dbReference type="OrthoDB" id="10377712at2759"/>
<dbReference type="EMBL" id="REGN01010778">
    <property type="protein sequence ID" value="RMZ98432.1"/>
    <property type="molecule type" value="Genomic_DNA"/>
</dbReference>
<comment type="caution">
    <text evidence="1">The sequence shown here is derived from an EMBL/GenBank/DDBJ whole genome shotgun (WGS) entry which is preliminary data.</text>
</comment>
<dbReference type="Proteomes" id="UP000276133">
    <property type="component" value="Unassembled WGS sequence"/>
</dbReference>